<evidence type="ECO:0000313" key="1">
    <source>
        <dbReference type="EMBL" id="CAF9936999.1"/>
    </source>
</evidence>
<protein>
    <submittedName>
        <fullName evidence="1">Uncharacterized protein</fullName>
    </submittedName>
</protein>
<name>A0A8H3J056_9LECA</name>
<gene>
    <name evidence="1" type="ORF">ALECFALPRED_007037</name>
</gene>
<reference evidence="1" key="1">
    <citation type="submission" date="2021-03" db="EMBL/GenBank/DDBJ databases">
        <authorList>
            <person name="Tagirdzhanova G."/>
        </authorList>
    </citation>
    <scope>NUCLEOTIDE SEQUENCE</scope>
</reference>
<comment type="caution">
    <text evidence="1">The sequence shown here is derived from an EMBL/GenBank/DDBJ whole genome shotgun (WGS) entry which is preliminary data.</text>
</comment>
<keyword evidence="2" id="KW-1185">Reference proteome</keyword>
<dbReference type="AlphaFoldDB" id="A0A8H3J056"/>
<dbReference type="EMBL" id="CAJPDR010000459">
    <property type="protein sequence ID" value="CAF9936999.1"/>
    <property type="molecule type" value="Genomic_DNA"/>
</dbReference>
<dbReference type="Proteomes" id="UP000664203">
    <property type="component" value="Unassembled WGS sequence"/>
</dbReference>
<sequence>MVSSELGTMSSSSNKYPKPVKSVQKFRWLPMPPGILGLIGLLNKAMDSINMIRYSLRRWQDNKEIGIAPLMPPMPMTAENMK</sequence>
<organism evidence="1 2">
    <name type="scientific">Alectoria fallacina</name>
    <dbReference type="NCBI Taxonomy" id="1903189"/>
    <lineage>
        <taxon>Eukaryota</taxon>
        <taxon>Fungi</taxon>
        <taxon>Dikarya</taxon>
        <taxon>Ascomycota</taxon>
        <taxon>Pezizomycotina</taxon>
        <taxon>Lecanoromycetes</taxon>
        <taxon>OSLEUM clade</taxon>
        <taxon>Lecanoromycetidae</taxon>
        <taxon>Lecanorales</taxon>
        <taxon>Lecanorineae</taxon>
        <taxon>Parmeliaceae</taxon>
        <taxon>Alectoria</taxon>
    </lineage>
</organism>
<accession>A0A8H3J056</accession>
<proteinExistence type="predicted"/>
<evidence type="ECO:0000313" key="2">
    <source>
        <dbReference type="Proteomes" id="UP000664203"/>
    </source>
</evidence>